<keyword evidence="8" id="KW-1185">Reference proteome</keyword>
<protein>
    <submittedName>
        <fullName evidence="7">LysR family transcriptional regulator</fullName>
    </submittedName>
</protein>
<feature type="domain" description="HTH lysR-type" evidence="6">
    <location>
        <begin position="2"/>
        <end position="59"/>
    </location>
</feature>
<dbReference type="InterPro" id="IPR036388">
    <property type="entry name" value="WH-like_DNA-bd_sf"/>
</dbReference>
<evidence type="ECO:0000313" key="7">
    <source>
        <dbReference type="EMBL" id="MFC4494287.1"/>
    </source>
</evidence>
<name>A0ABV9A2Z4_9ACTN</name>
<comment type="similarity">
    <text evidence="1">Belongs to the LysR transcriptional regulatory family.</text>
</comment>
<dbReference type="Pfam" id="PF03466">
    <property type="entry name" value="LysR_substrate"/>
    <property type="match status" value="2"/>
</dbReference>
<dbReference type="Gene3D" id="3.40.190.10">
    <property type="entry name" value="Periplasmic binding protein-like II"/>
    <property type="match status" value="2"/>
</dbReference>
<comment type="caution">
    <text evidence="7">The sequence shown here is derived from an EMBL/GenBank/DDBJ whole genome shotgun (WGS) entry which is preliminary data.</text>
</comment>
<dbReference type="InterPro" id="IPR005119">
    <property type="entry name" value="LysR_subst-bd"/>
</dbReference>
<dbReference type="PRINTS" id="PR00039">
    <property type="entry name" value="HTHLYSR"/>
</dbReference>
<dbReference type="SUPFAM" id="SSF46785">
    <property type="entry name" value="Winged helix' DNA-binding domain"/>
    <property type="match status" value="1"/>
</dbReference>
<dbReference type="EMBL" id="JBHSFH010000005">
    <property type="protein sequence ID" value="MFC4494287.1"/>
    <property type="molecule type" value="Genomic_DNA"/>
</dbReference>
<evidence type="ECO:0000256" key="3">
    <source>
        <dbReference type="ARBA" id="ARBA00023125"/>
    </source>
</evidence>
<evidence type="ECO:0000256" key="2">
    <source>
        <dbReference type="ARBA" id="ARBA00023015"/>
    </source>
</evidence>
<dbReference type="InterPro" id="IPR000847">
    <property type="entry name" value="LysR_HTH_N"/>
</dbReference>
<dbReference type="RefSeq" id="WP_386445058.1">
    <property type="nucleotide sequence ID" value="NZ_JBHSFH010000005.1"/>
</dbReference>
<dbReference type="Gene3D" id="1.10.10.10">
    <property type="entry name" value="Winged helix-like DNA-binding domain superfamily/Winged helix DNA-binding domain"/>
    <property type="match status" value="1"/>
</dbReference>
<keyword evidence="3" id="KW-0238">DNA-binding</keyword>
<keyword evidence="2" id="KW-0805">Transcription regulation</keyword>
<dbReference type="Proteomes" id="UP001595997">
    <property type="component" value="Unassembled WGS sequence"/>
</dbReference>
<dbReference type="SUPFAM" id="SSF53850">
    <property type="entry name" value="Periplasmic binding protein-like II"/>
    <property type="match status" value="1"/>
</dbReference>
<gene>
    <name evidence="7" type="ORF">ACFPA8_09090</name>
</gene>
<dbReference type="InterPro" id="IPR036390">
    <property type="entry name" value="WH_DNA-bd_sf"/>
</dbReference>
<feature type="compositionally biased region" description="Low complexity" evidence="5">
    <location>
        <begin position="361"/>
        <end position="375"/>
    </location>
</feature>
<dbReference type="PROSITE" id="PS50931">
    <property type="entry name" value="HTH_LYSR"/>
    <property type="match status" value="1"/>
</dbReference>
<evidence type="ECO:0000256" key="4">
    <source>
        <dbReference type="ARBA" id="ARBA00023163"/>
    </source>
</evidence>
<dbReference type="Pfam" id="PF00126">
    <property type="entry name" value="HTH_1"/>
    <property type="match status" value="1"/>
</dbReference>
<accession>A0ABV9A2Z4</accession>
<feature type="region of interest" description="Disordered" evidence="5">
    <location>
        <begin position="334"/>
        <end position="391"/>
    </location>
</feature>
<reference evidence="8" key="1">
    <citation type="journal article" date="2019" name="Int. J. Syst. Evol. Microbiol.">
        <title>The Global Catalogue of Microorganisms (GCM) 10K type strain sequencing project: providing services to taxonomists for standard genome sequencing and annotation.</title>
        <authorList>
            <consortium name="The Broad Institute Genomics Platform"/>
            <consortium name="The Broad Institute Genome Sequencing Center for Infectious Disease"/>
            <person name="Wu L."/>
            <person name="Ma J."/>
        </authorList>
    </citation>
    <scope>NUCLEOTIDE SEQUENCE [LARGE SCALE GENOMIC DNA]</scope>
    <source>
        <strain evidence="8">CGMCC 4.7357</strain>
    </source>
</reference>
<evidence type="ECO:0000256" key="5">
    <source>
        <dbReference type="SAM" id="MobiDB-lite"/>
    </source>
</evidence>
<dbReference type="PANTHER" id="PTHR30346:SF29">
    <property type="entry name" value="LYSR SUBSTRATE-BINDING"/>
    <property type="match status" value="1"/>
</dbReference>
<proteinExistence type="inferred from homology"/>
<evidence type="ECO:0000256" key="1">
    <source>
        <dbReference type="ARBA" id="ARBA00009437"/>
    </source>
</evidence>
<sequence>MLDVQQLTVLVSVARAGSYTAAARSLGCTQPAVSYRMRSLERAVGLPLVVKEGRGMRLTSAGRQLAERAEKVLAALRSMEGEFGGTRKSGGRIRTASVRGACLSLLAAAVARFRTAEPEVEVTLGQLPSADAYRLLCEGRADLALVSESTGGCRHRTGGTPSPLLDGRAPEDVGGAGLLRFPLLTERPCVLLPSAHPLTARSSLSLAELSEQHWILRTGRSRFLDACADAGFEPRVAATTDEQAVAHELVAEGAGIALAHGLDAVPCAPQAVSSRANCRAAEAGRGDSRVTARRLEHWPDRCVSLLLTPDSTAVPPVTALVAAVRTEATELLARAGEPEGGPGDRTASAGPAAGGAGAGAPAGLRLPPLVVPPAAVRRRGGEGTPRGAALA</sequence>
<evidence type="ECO:0000259" key="6">
    <source>
        <dbReference type="PROSITE" id="PS50931"/>
    </source>
</evidence>
<organism evidence="7 8">
    <name type="scientific">Streptomyces ovatisporus</name>
    <dbReference type="NCBI Taxonomy" id="1128682"/>
    <lineage>
        <taxon>Bacteria</taxon>
        <taxon>Bacillati</taxon>
        <taxon>Actinomycetota</taxon>
        <taxon>Actinomycetes</taxon>
        <taxon>Kitasatosporales</taxon>
        <taxon>Streptomycetaceae</taxon>
        <taxon>Streptomyces</taxon>
    </lineage>
</organism>
<keyword evidence="4" id="KW-0804">Transcription</keyword>
<evidence type="ECO:0000313" key="8">
    <source>
        <dbReference type="Proteomes" id="UP001595997"/>
    </source>
</evidence>
<dbReference type="PANTHER" id="PTHR30346">
    <property type="entry name" value="TRANSCRIPTIONAL DUAL REGULATOR HCAR-RELATED"/>
    <property type="match status" value="1"/>
</dbReference>